<dbReference type="InterPro" id="IPR005182">
    <property type="entry name" value="YdbS-like_PH"/>
</dbReference>
<keyword evidence="1" id="KW-0812">Transmembrane</keyword>
<dbReference type="AlphaFoldDB" id="A0A3P1WVH8"/>
<evidence type="ECO:0000259" key="2">
    <source>
        <dbReference type="Pfam" id="PF03703"/>
    </source>
</evidence>
<protein>
    <submittedName>
        <fullName evidence="3">PH domain-containing protein</fullName>
    </submittedName>
</protein>
<name>A0A3P1WVH8_9ACTN</name>
<organism evidence="3 4">
    <name type="scientific">Arachnia propionica</name>
    <dbReference type="NCBI Taxonomy" id="1750"/>
    <lineage>
        <taxon>Bacteria</taxon>
        <taxon>Bacillati</taxon>
        <taxon>Actinomycetota</taxon>
        <taxon>Actinomycetes</taxon>
        <taxon>Propionibacteriales</taxon>
        <taxon>Propionibacteriaceae</taxon>
        <taxon>Arachnia</taxon>
    </lineage>
</organism>
<evidence type="ECO:0000313" key="4">
    <source>
        <dbReference type="Proteomes" id="UP000280935"/>
    </source>
</evidence>
<keyword evidence="1" id="KW-0472">Membrane</keyword>
<dbReference type="RefSeq" id="WP_125227184.1">
    <property type="nucleotide sequence ID" value="NZ_RQYT01000005.1"/>
</dbReference>
<sequence length="183" mass="20993">MGLIAGILEPDLERHLLKREGEQVIDQVQKHWVVVLPWALLMASSIPMFILMIYVGGLFWIPMMFGLGVLSYGMWKAHVAHMDRFVITNMRVFRIHGVFNTHLATMPMTRILDISLEQPFWGKIFDYGHLVFESAAQAQGLREIRFVAAPAKRDLKIQEVIQRSGLRKKMEMKEEDAEEAAGT</sequence>
<evidence type="ECO:0000256" key="1">
    <source>
        <dbReference type="SAM" id="Phobius"/>
    </source>
</evidence>
<evidence type="ECO:0000313" key="3">
    <source>
        <dbReference type="EMBL" id="RRD50579.1"/>
    </source>
</evidence>
<accession>A0A3P1WVH8</accession>
<dbReference type="EMBL" id="RQYT01000005">
    <property type="protein sequence ID" value="RRD50579.1"/>
    <property type="molecule type" value="Genomic_DNA"/>
</dbReference>
<keyword evidence="1" id="KW-1133">Transmembrane helix</keyword>
<reference evidence="3 4" key="1">
    <citation type="submission" date="2018-11" db="EMBL/GenBank/DDBJ databases">
        <title>Genomes From Bacteria Associated with the Canine Oral Cavity: a Test Case for Automated Genome-Based Taxonomic Assignment.</title>
        <authorList>
            <person name="Coil D.A."/>
            <person name="Jospin G."/>
            <person name="Darling A.E."/>
            <person name="Wallis C."/>
            <person name="Davis I.J."/>
            <person name="Harris S."/>
            <person name="Eisen J.A."/>
            <person name="Holcombe L.J."/>
            <person name="O'Flynn C."/>
        </authorList>
    </citation>
    <scope>NUCLEOTIDE SEQUENCE [LARGE SCALE GENOMIC DNA]</scope>
    <source>
        <strain evidence="3 4">OH2822_COT-296</strain>
    </source>
</reference>
<gene>
    <name evidence="3" type="ORF">EII35_04070</name>
</gene>
<comment type="caution">
    <text evidence="3">The sequence shown here is derived from an EMBL/GenBank/DDBJ whole genome shotgun (WGS) entry which is preliminary data.</text>
</comment>
<dbReference type="PANTHER" id="PTHR37938:SF1">
    <property type="entry name" value="BLL0215 PROTEIN"/>
    <property type="match status" value="1"/>
</dbReference>
<dbReference type="PANTHER" id="PTHR37938">
    <property type="entry name" value="BLL0215 PROTEIN"/>
    <property type="match status" value="1"/>
</dbReference>
<proteinExistence type="predicted"/>
<dbReference type="Proteomes" id="UP000280935">
    <property type="component" value="Unassembled WGS sequence"/>
</dbReference>
<dbReference type="Pfam" id="PF03703">
    <property type="entry name" value="bPH_2"/>
    <property type="match status" value="1"/>
</dbReference>
<dbReference type="OrthoDB" id="3354538at2"/>
<feature type="domain" description="YdbS-like PH" evidence="2">
    <location>
        <begin position="84"/>
        <end position="151"/>
    </location>
</feature>
<feature type="transmembrane region" description="Helical" evidence="1">
    <location>
        <begin position="59"/>
        <end position="75"/>
    </location>
</feature>